<name>A0AAE3KDA5_9GAMM</name>
<keyword evidence="4" id="KW-0067">ATP-binding</keyword>
<evidence type="ECO:0000259" key="6">
    <source>
        <dbReference type="PROSITE" id="PS51194"/>
    </source>
</evidence>
<dbReference type="GO" id="GO:0005524">
    <property type="term" value="F:ATP binding"/>
    <property type="evidence" value="ECO:0007669"/>
    <property type="project" value="UniProtKB-KW"/>
</dbReference>
<dbReference type="Pfam" id="PF00271">
    <property type="entry name" value="Helicase_C"/>
    <property type="match status" value="1"/>
</dbReference>
<sequence length="693" mass="77880">MNLSSLTLPFYVSTTEQDPISTFFVPVFGQAASYDVAVGYFSSQWLRDAAYGIAKFALNGGHARWIIAPTLSDEDRRVLSENWQDAESVLNDRVSVSFQTLYEELTQHTREALGWLIKDGIISFRVGFPYNNLHGIMHAKQGVFRDTLGNEVAFLGSYNLTGGAGTNWEAFSVFCSWSSEESHARIEEIGKSFDRMWEGRDENLLVKEPHAVDLEPFVRSASAVERHYELISTIPNGPYIPDKFLDNGKLRPYQEDGINKWFSNNGRGILHMATGTGKTVTALTALTRLCHHCQKRGAGLFIIITVPYQHLAEQWASEAAAFGFEPILCYGGVVRWIAEAQRQVNEIQLGLRPQCMFITVNATMRDRPFQNLVSNMRANIVFVGDEMHNLGARTSLQALPEKAGFRMGLSATPERAGDLEGTEALQEYFGDEVLSFGLDKAIEGGYLCEYYYYPILVYLTEEENKEYEVLSRAISQAYHRNSSDSIGSNDYLKRLLIKRSRLVGKAENKLPTLLDLLGEKTSWSHTLVYCGDSSDNGERYIDRALRAIGKQLGVKANKFTAGEGREERRRLLADFSEGRLEVLLAIRCLDEGVDIPSTQTAFILASSANPKEFVQRRGRVLRRAPGKDKATLYDFITVPNVGGFSEQGDLSAERGLLKRELMRFNEFAELAINYGEALDKMRDMKVRLNLLDL</sequence>
<organism evidence="7 8">
    <name type="scientific">Natronocella acetinitrilica</name>
    <dbReference type="NCBI Taxonomy" id="414046"/>
    <lineage>
        <taxon>Bacteria</taxon>
        <taxon>Pseudomonadati</taxon>
        <taxon>Pseudomonadota</taxon>
        <taxon>Gammaproteobacteria</taxon>
        <taxon>Chromatiales</taxon>
        <taxon>Ectothiorhodospiraceae</taxon>
        <taxon>Natronocella</taxon>
    </lineage>
</organism>
<dbReference type="PANTHER" id="PTHR11274:SF0">
    <property type="entry name" value="GENERAL TRANSCRIPTION AND DNA REPAIR FACTOR IIH HELICASE SUBUNIT XPB"/>
    <property type="match status" value="1"/>
</dbReference>
<dbReference type="Gene3D" id="3.30.870.10">
    <property type="entry name" value="Endonuclease Chain A"/>
    <property type="match status" value="1"/>
</dbReference>
<dbReference type="InterPro" id="IPR001650">
    <property type="entry name" value="Helicase_C-like"/>
</dbReference>
<dbReference type="RefSeq" id="WP_253483363.1">
    <property type="nucleotide sequence ID" value="NZ_JALJXV010000010.1"/>
</dbReference>
<dbReference type="GO" id="GO:0003677">
    <property type="term" value="F:DNA binding"/>
    <property type="evidence" value="ECO:0007669"/>
    <property type="project" value="InterPro"/>
</dbReference>
<evidence type="ECO:0000256" key="3">
    <source>
        <dbReference type="ARBA" id="ARBA00022806"/>
    </source>
</evidence>
<dbReference type="InterPro" id="IPR006935">
    <property type="entry name" value="Helicase/UvrB_N"/>
</dbReference>
<dbReference type="GO" id="GO:0016787">
    <property type="term" value="F:hydrolase activity"/>
    <property type="evidence" value="ECO:0007669"/>
    <property type="project" value="UniProtKB-KW"/>
</dbReference>
<dbReference type="PROSITE" id="PS51194">
    <property type="entry name" value="HELICASE_CTER"/>
    <property type="match status" value="1"/>
</dbReference>
<dbReference type="Proteomes" id="UP001205843">
    <property type="component" value="Unassembled WGS sequence"/>
</dbReference>
<dbReference type="SMART" id="SM00487">
    <property type="entry name" value="DEXDc"/>
    <property type="match status" value="1"/>
</dbReference>
<feature type="domain" description="Helicase ATP-binding" evidence="5">
    <location>
        <begin position="259"/>
        <end position="431"/>
    </location>
</feature>
<dbReference type="PROSITE" id="PS51192">
    <property type="entry name" value="HELICASE_ATP_BIND_1"/>
    <property type="match status" value="1"/>
</dbReference>
<dbReference type="CDD" id="cd09179">
    <property type="entry name" value="PLDc_N_DEXD_a"/>
    <property type="match status" value="1"/>
</dbReference>
<comment type="caution">
    <text evidence="7">The sequence shown here is derived from an EMBL/GenBank/DDBJ whole genome shotgun (WGS) entry which is preliminary data.</text>
</comment>
<dbReference type="InterPro" id="IPR050615">
    <property type="entry name" value="ATP-dep_DNA_Helicase"/>
</dbReference>
<evidence type="ECO:0000313" key="8">
    <source>
        <dbReference type="Proteomes" id="UP001205843"/>
    </source>
</evidence>
<proteinExistence type="predicted"/>
<evidence type="ECO:0000313" key="7">
    <source>
        <dbReference type="EMBL" id="MCP1676639.1"/>
    </source>
</evidence>
<dbReference type="SMART" id="SM00490">
    <property type="entry name" value="HELICc"/>
    <property type="match status" value="1"/>
</dbReference>
<evidence type="ECO:0000256" key="4">
    <source>
        <dbReference type="ARBA" id="ARBA00022840"/>
    </source>
</evidence>
<dbReference type="InterPro" id="IPR014001">
    <property type="entry name" value="Helicase_ATP-bd"/>
</dbReference>
<keyword evidence="3" id="KW-0347">Helicase</keyword>
<evidence type="ECO:0000256" key="1">
    <source>
        <dbReference type="ARBA" id="ARBA00022741"/>
    </source>
</evidence>
<dbReference type="Pfam" id="PF04851">
    <property type="entry name" value="ResIII"/>
    <property type="match status" value="1"/>
</dbReference>
<keyword evidence="1" id="KW-0547">Nucleotide-binding</keyword>
<dbReference type="SUPFAM" id="SSF52540">
    <property type="entry name" value="P-loop containing nucleoside triphosphate hydrolases"/>
    <property type="match status" value="1"/>
</dbReference>
<gene>
    <name evidence="7" type="ORF">J2T57_003810</name>
</gene>
<dbReference type="PANTHER" id="PTHR11274">
    <property type="entry name" value="RAD25/XP-B DNA REPAIR HELICASE"/>
    <property type="match status" value="1"/>
</dbReference>
<keyword evidence="8" id="KW-1185">Reference proteome</keyword>
<dbReference type="InterPro" id="IPR027417">
    <property type="entry name" value="P-loop_NTPase"/>
</dbReference>
<feature type="domain" description="Helicase C-terminal" evidence="6">
    <location>
        <begin position="509"/>
        <end position="685"/>
    </location>
</feature>
<dbReference type="AlphaFoldDB" id="A0AAE3KDA5"/>
<evidence type="ECO:0000256" key="2">
    <source>
        <dbReference type="ARBA" id="ARBA00022801"/>
    </source>
</evidence>
<keyword evidence="2" id="KW-0378">Hydrolase</keyword>
<reference evidence="7" key="1">
    <citation type="submission" date="2022-03" db="EMBL/GenBank/DDBJ databases">
        <title>Genomic Encyclopedia of Type Strains, Phase III (KMG-III): the genomes of soil and plant-associated and newly described type strains.</title>
        <authorList>
            <person name="Whitman W."/>
        </authorList>
    </citation>
    <scope>NUCLEOTIDE SEQUENCE</scope>
    <source>
        <strain evidence="7">ANL 6-2</strain>
    </source>
</reference>
<accession>A0AAE3KDA5</accession>
<dbReference type="EMBL" id="JALJXV010000010">
    <property type="protein sequence ID" value="MCP1676639.1"/>
    <property type="molecule type" value="Genomic_DNA"/>
</dbReference>
<dbReference type="GO" id="GO:0004386">
    <property type="term" value="F:helicase activity"/>
    <property type="evidence" value="ECO:0007669"/>
    <property type="project" value="UniProtKB-KW"/>
</dbReference>
<evidence type="ECO:0000259" key="5">
    <source>
        <dbReference type="PROSITE" id="PS51192"/>
    </source>
</evidence>
<protein>
    <submittedName>
        <fullName evidence="7">DNA phosphorothioation system restriction enzyme</fullName>
    </submittedName>
</protein>
<dbReference type="Gene3D" id="3.40.50.300">
    <property type="entry name" value="P-loop containing nucleotide triphosphate hydrolases"/>
    <property type="match status" value="2"/>
</dbReference>